<dbReference type="CDD" id="cd06461">
    <property type="entry name" value="M2_ACE"/>
    <property type="match status" value="1"/>
</dbReference>
<feature type="disulfide bond" evidence="17">
    <location>
        <begin position="494"/>
        <end position="506"/>
    </location>
</feature>
<evidence type="ECO:0000256" key="21">
    <source>
        <dbReference type="SAM" id="SignalP"/>
    </source>
</evidence>
<evidence type="ECO:0000256" key="12">
    <source>
        <dbReference type="ARBA" id="ARBA00039858"/>
    </source>
</evidence>
<evidence type="ECO:0000256" key="2">
    <source>
        <dbReference type="ARBA" id="ARBA00022645"/>
    </source>
</evidence>
<evidence type="ECO:0000256" key="10">
    <source>
        <dbReference type="ARBA" id="ARBA00023180"/>
    </source>
</evidence>
<feature type="binding site" evidence="15">
    <location>
        <position position="478"/>
    </location>
    <ligand>
        <name>chloride</name>
        <dbReference type="ChEBI" id="CHEBI:17996"/>
        <label>1</label>
    </ligand>
</feature>
<comment type="caution">
    <text evidence="19">Lacks conserved residue(s) required for the propagation of feature annotation.</text>
</comment>
<evidence type="ECO:0000313" key="22">
    <source>
        <dbReference type="EMBL" id="CAD7194461.1"/>
    </source>
</evidence>
<dbReference type="GO" id="GO:0008241">
    <property type="term" value="F:peptidyl-dipeptidase activity"/>
    <property type="evidence" value="ECO:0007669"/>
    <property type="project" value="UniProtKB-EC"/>
</dbReference>
<dbReference type="PRINTS" id="PR00791">
    <property type="entry name" value="PEPDIPTASEA"/>
</dbReference>
<evidence type="ECO:0000256" key="16">
    <source>
        <dbReference type="PIRSR" id="PIRSR601548-3"/>
    </source>
</evidence>
<evidence type="ECO:0000256" key="19">
    <source>
        <dbReference type="PROSITE-ProRule" id="PRU01355"/>
    </source>
</evidence>
<dbReference type="AlphaFoldDB" id="A0A7R8VC51"/>
<feature type="signal peptide" evidence="21">
    <location>
        <begin position="1"/>
        <end position="19"/>
    </location>
</feature>
<evidence type="ECO:0000256" key="1">
    <source>
        <dbReference type="ARBA" id="ARBA00008139"/>
    </source>
</evidence>
<evidence type="ECO:0000256" key="7">
    <source>
        <dbReference type="ARBA" id="ARBA00022833"/>
    </source>
</evidence>
<evidence type="ECO:0000256" key="14">
    <source>
        <dbReference type="PIRSR" id="PIRSR601548-11"/>
    </source>
</evidence>
<gene>
    <name evidence="22" type="ORF">TDIB3V08_LOCUS885</name>
</gene>
<dbReference type="PROSITE" id="PS52011">
    <property type="entry name" value="PEPTIDASE_M2"/>
    <property type="match status" value="1"/>
</dbReference>
<dbReference type="PANTHER" id="PTHR10514">
    <property type="entry name" value="ANGIOTENSIN-CONVERTING ENZYME"/>
    <property type="match status" value="1"/>
</dbReference>
<dbReference type="GO" id="GO:0008237">
    <property type="term" value="F:metallopeptidase activity"/>
    <property type="evidence" value="ECO:0007669"/>
    <property type="project" value="UniProtKB-KW"/>
</dbReference>
<evidence type="ECO:0000256" key="6">
    <source>
        <dbReference type="ARBA" id="ARBA00022801"/>
    </source>
</evidence>
<dbReference type="EMBL" id="OA564491">
    <property type="protein sequence ID" value="CAD7194461.1"/>
    <property type="molecule type" value="Genomic_DNA"/>
</dbReference>
<dbReference type="PANTHER" id="PTHR10514:SF45">
    <property type="entry name" value="ANGIOTENSIN-CONVERTING ENZYME"/>
    <property type="match status" value="1"/>
</dbReference>
<name>A0A7R8VC51_TIMDO</name>
<comment type="cofactor">
    <cofactor evidence="20">
        <name>Zn(2+)</name>
        <dbReference type="ChEBI" id="CHEBI:29105"/>
    </cofactor>
    <text evidence="20">Binds 1 zinc ion per subunit.</text>
</comment>
<organism evidence="22">
    <name type="scientific">Timema douglasi</name>
    <name type="common">Walking stick</name>
    <dbReference type="NCBI Taxonomy" id="61478"/>
    <lineage>
        <taxon>Eukaryota</taxon>
        <taxon>Metazoa</taxon>
        <taxon>Ecdysozoa</taxon>
        <taxon>Arthropoda</taxon>
        <taxon>Hexapoda</taxon>
        <taxon>Insecta</taxon>
        <taxon>Pterygota</taxon>
        <taxon>Neoptera</taxon>
        <taxon>Polyneoptera</taxon>
        <taxon>Phasmatodea</taxon>
        <taxon>Timematodea</taxon>
        <taxon>Timematoidea</taxon>
        <taxon>Timematidae</taxon>
        <taxon>Timema</taxon>
    </lineage>
</organism>
<dbReference type="Gene3D" id="1.10.1370.30">
    <property type="match status" value="1"/>
</dbReference>
<dbReference type="GO" id="GO:0004180">
    <property type="term" value="F:carboxypeptidase activity"/>
    <property type="evidence" value="ECO:0007669"/>
    <property type="project" value="UniProtKB-KW"/>
</dbReference>
<keyword evidence="4 16" id="KW-0479">Metal-binding</keyword>
<feature type="active site" description="Proton acceptor 2" evidence="14">
    <location>
        <position position="333"/>
    </location>
</feature>
<reference evidence="22" key="1">
    <citation type="submission" date="2020-11" db="EMBL/GenBank/DDBJ databases">
        <authorList>
            <person name="Tran Van P."/>
        </authorList>
    </citation>
    <scope>NUCLEOTIDE SEQUENCE</scope>
</reference>
<evidence type="ECO:0000256" key="8">
    <source>
        <dbReference type="ARBA" id="ARBA00023049"/>
    </source>
</evidence>
<evidence type="ECO:0000256" key="15">
    <source>
        <dbReference type="PIRSR" id="PIRSR601548-2"/>
    </source>
</evidence>
<keyword evidence="2 20" id="KW-0121">Carboxypeptidase</keyword>
<dbReference type="GO" id="GO:0046872">
    <property type="term" value="F:metal ion binding"/>
    <property type="evidence" value="ECO:0007669"/>
    <property type="project" value="UniProtKB-KW"/>
</dbReference>
<comment type="similarity">
    <text evidence="1 19 20">Belongs to the peptidase M2 family.</text>
</comment>
<protein>
    <recommendedName>
        <fullName evidence="12 20">Angiotensin-converting enzyme</fullName>
        <ecNumber evidence="20">3.4.-.-</ecNumber>
    </recommendedName>
</protein>
<feature type="binding site" evidence="18">
    <location>
        <position position="332"/>
    </location>
    <ligand>
        <name>Zn(2+)</name>
        <dbReference type="ChEBI" id="CHEBI:29105"/>
        <label>2</label>
        <note>catalytic</note>
    </ligand>
</feature>
<feature type="active site" description="Proton donor 2" evidence="14">
    <location>
        <position position="469"/>
    </location>
</feature>
<evidence type="ECO:0000256" key="4">
    <source>
        <dbReference type="ARBA" id="ARBA00022723"/>
    </source>
</evidence>
<feature type="chain" id="PRO_5031410991" description="Angiotensin-converting enzyme" evidence="21">
    <location>
        <begin position="20"/>
        <end position="612"/>
    </location>
</feature>
<dbReference type="FunFam" id="1.10.1370.30:FF:000004">
    <property type="entry name" value="Angiotensin-converting enzyme"/>
    <property type="match status" value="1"/>
</dbReference>
<feature type="binding site" evidence="16">
    <location>
        <position position="360"/>
    </location>
    <ligand>
        <name>Zn(2+)</name>
        <dbReference type="ChEBI" id="CHEBI:29105"/>
        <label>1</label>
        <note>catalytic</note>
    </ligand>
</feature>
<feature type="active site" description="Proton acceptor 1" evidence="13">
    <location>
        <position position="333"/>
    </location>
</feature>
<feature type="disulfide bond" evidence="17 19">
    <location>
        <begin position="301"/>
        <end position="319"/>
    </location>
</feature>
<keyword evidence="5 21" id="KW-0732">Signal</keyword>
<feature type="binding site" evidence="16">
    <location>
        <position position="336"/>
    </location>
    <ligand>
        <name>Zn(2+)</name>
        <dbReference type="ChEBI" id="CHEBI:29105"/>
        <label>1</label>
        <note>catalytic</note>
    </ligand>
</feature>
<feature type="binding site" evidence="16">
    <location>
        <position position="332"/>
    </location>
    <ligand>
        <name>Zn(2+)</name>
        <dbReference type="ChEBI" id="CHEBI:29105"/>
        <label>1</label>
        <note>catalytic</note>
    </ligand>
</feature>
<comment type="catalytic activity">
    <reaction evidence="11">
        <text>Release of a C-terminal dipeptide, oligopeptide-|-Xaa-Yaa, when Xaa is not Pro, and Yaa is neither Asp nor Glu. Thus, conversion of angiotensin I to angiotensin II, with increase in vasoconstrictor activity, but no action on angiotensin II.</text>
        <dbReference type="EC" id="3.4.15.1"/>
    </reaction>
</comment>
<dbReference type="GO" id="GO:0005886">
    <property type="term" value="C:plasma membrane"/>
    <property type="evidence" value="ECO:0007669"/>
    <property type="project" value="TreeGrafter"/>
</dbReference>
<keyword evidence="7 16" id="KW-0862">Zinc</keyword>
<feature type="binding site" evidence="15">
    <location>
        <position position="174"/>
    </location>
    <ligand>
        <name>chloride</name>
        <dbReference type="ChEBI" id="CHEBI:17996"/>
        <label>1</label>
    </ligand>
</feature>
<keyword evidence="3 20" id="KW-0645">Protease</keyword>
<keyword evidence="8 20" id="KW-0482">Metalloprotease</keyword>
<proteinExistence type="inferred from homology"/>
<feature type="binding site" evidence="18">
    <location>
        <position position="336"/>
    </location>
    <ligand>
        <name>Zn(2+)</name>
        <dbReference type="ChEBI" id="CHEBI:29105"/>
        <label>2</label>
        <note>catalytic</note>
    </ligand>
</feature>
<dbReference type="EC" id="3.4.-.-" evidence="20"/>
<evidence type="ECO:0000256" key="9">
    <source>
        <dbReference type="ARBA" id="ARBA00023157"/>
    </source>
</evidence>
<dbReference type="GO" id="GO:0006508">
    <property type="term" value="P:proteolysis"/>
    <property type="evidence" value="ECO:0007669"/>
    <property type="project" value="UniProtKB-KW"/>
</dbReference>
<evidence type="ECO:0000256" key="5">
    <source>
        <dbReference type="ARBA" id="ARBA00022729"/>
    </source>
</evidence>
<evidence type="ECO:0000256" key="18">
    <source>
        <dbReference type="PIRSR" id="PIRSR601548-8"/>
    </source>
</evidence>
<feature type="binding site" evidence="18">
    <location>
        <position position="360"/>
    </location>
    <ligand>
        <name>Zn(2+)</name>
        <dbReference type="ChEBI" id="CHEBI:29105"/>
        <label>2</label>
        <note>catalytic</note>
    </ligand>
</feature>
<accession>A0A7R8VC51</accession>
<dbReference type="SUPFAM" id="SSF55486">
    <property type="entry name" value="Metalloproteases ('zincins'), catalytic domain"/>
    <property type="match status" value="1"/>
</dbReference>
<dbReference type="Pfam" id="PF01401">
    <property type="entry name" value="Peptidase_M2"/>
    <property type="match status" value="1"/>
</dbReference>
<evidence type="ECO:0000256" key="17">
    <source>
        <dbReference type="PIRSR" id="PIRSR601548-4"/>
    </source>
</evidence>
<sequence length="612" mass="71490">MKRVVCVCVLVLLIENVRTGYQDPRYIEGSNMNLGEAQQFLREYEREAAEMCFRVKQSQWNFSTNITDANKRRMLEEQALESKLDRLSWRRATSFTWTRLPDSQTRRQLNILVTQTRAGLPDNEFDELQQVISEMKDIYSRARVCPYHNRANNYCDLALEPGFRDAGQQERSVYEDEEFESHIDEVWATVAPLYRQLHTYVRRRLIQQYGSQRVRPDGPIPAHLLGNMWAQNWKNLADIVLPYPGKQSVDVTPEMLRQGYTPLRMFQLAEEFYTSMGMNPMPPEFWHHSMLEKPLGRDVVCRASAWDFCNHNDYRIKQCTEVTMEDLQTIHHEMAHIQYYLQYANQPLLFRDGANPGFHEAVGAMIELSVVTPRHLQRIGLLNNITDEYGEMTNTNETNINFLLTMALDKIAYLPFAYVVDQWRWRLFSEEWKVEEMNSRWWDLRMRHQGIIPPISRSENDFDPAAKYHVVADMPYIRYFVSLILQFQLHESLCQAAGHFGPLHTCDIYRSREAGRLLSEILSMGSSRSWSEIIHVMTKGRTDKLDSRPLLEYFQPLAMWLSVQNRDEKIVGWATNNEDSALFASWAQGGSTTFSSNLGMLLIPFAAMTKLL</sequence>
<evidence type="ECO:0000256" key="11">
    <source>
        <dbReference type="ARBA" id="ARBA00036868"/>
    </source>
</evidence>
<evidence type="ECO:0000256" key="3">
    <source>
        <dbReference type="ARBA" id="ARBA00022670"/>
    </source>
</evidence>
<keyword evidence="10 20" id="KW-0325">Glycoprotein</keyword>
<evidence type="ECO:0000256" key="13">
    <source>
        <dbReference type="PIRSR" id="PIRSR601548-1"/>
    </source>
</evidence>
<dbReference type="InterPro" id="IPR001548">
    <property type="entry name" value="Peptidase_M2"/>
</dbReference>
<evidence type="ECO:0000256" key="20">
    <source>
        <dbReference type="RuleBase" id="RU361144"/>
    </source>
</evidence>
<feature type="active site" description="Proton donor 1" evidence="13">
    <location>
        <position position="469"/>
    </location>
</feature>
<keyword evidence="9 17" id="KW-1015">Disulfide bond</keyword>
<keyword evidence="6 20" id="KW-0378">Hydrolase</keyword>